<accession>A0ABR1YBL8</accession>
<feature type="transmembrane region" description="Helical" evidence="7">
    <location>
        <begin position="119"/>
        <end position="140"/>
    </location>
</feature>
<feature type="region of interest" description="Disordered" evidence="6">
    <location>
        <begin position="274"/>
        <end position="308"/>
    </location>
</feature>
<keyword evidence="10" id="KW-1185">Reference proteome</keyword>
<reference evidence="9 10" key="1">
    <citation type="submission" date="2024-04" db="EMBL/GenBank/DDBJ databases">
        <title>Phyllosticta paracitricarpa is synonymous to the EU quarantine fungus P. citricarpa based on phylogenomic analyses.</title>
        <authorList>
            <consortium name="Lawrence Berkeley National Laboratory"/>
            <person name="Van Ingen-Buijs V.A."/>
            <person name="Van Westerhoven A.C."/>
            <person name="Haridas S."/>
            <person name="Skiadas P."/>
            <person name="Martin F."/>
            <person name="Groenewald J.Z."/>
            <person name="Crous P.W."/>
            <person name="Seidl M.F."/>
        </authorList>
    </citation>
    <scope>NUCLEOTIDE SEQUENCE [LARGE SCALE GENOMIC DNA]</scope>
    <source>
        <strain evidence="9 10">CBS 123374</strain>
    </source>
</reference>
<name>A0ABR1YBL8_9PEZI</name>
<dbReference type="Proteomes" id="UP001492380">
    <property type="component" value="Unassembled WGS sequence"/>
</dbReference>
<gene>
    <name evidence="9" type="ORF">HDK90DRAFT_93086</name>
</gene>
<protein>
    <recommendedName>
        <fullName evidence="8">Rhodopsin domain-containing protein</fullName>
    </recommendedName>
</protein>
<organism evidence="9 10">
    <name type="scientific">Phyllosticta capitalensis</name>
    <dbReference type="NCBI Taxonomy" id="121624"/>
    <lineage>
        <taxon>Eukaryota</taxon>
        <taxon>Fungi</taxon>
        <taxon>Dikarya</taxon>
        <taxon>Ascomycota</taxon>
        <taxon>Pezizomycotina</taxon>
        <taxon>Dothideomycetes</taxon>
        <taxon>Dothideomycetes incertae sedis</taxon>
        <taxon>Botryosphaeriales</taxon>
        <taxon>Phyllostictaceae</taxon>
        <taxon>Phyllosticta</taxon>
    </lineage>
</organism>
<keyword evidence="3 7" id="KW-1133">Transmembrane helix</keyword>
<feature type="compositionally biased region" description="Polar residues" evidence="6">
    <location>
        <begin position="274"/>
        <end position="289"/>
    </location>
</feature>
<dbReference type="InterPro" id="IPR052337">
    <property type="entry name" value="SAT4-like"/>
</dbReference>
<evidence type="ECO:0000256" key="1">
    <source>
        <dbReference type="ARBA" id="ARBA00004141"/>
    </source>
</evidence>
<feature type="transmembrane region" description="Helical" evidence="7">
    <location>
        <begin position="6"/>
        <end position="29"/>
    </location>
</feature>
<evidence type="ECO:0000256" key="3">
    <source>
        <dbReference type="ARBA" id="ARBA00022989"/>
    </source>
</evidence>
<feature type="domain" description="Rhodopsin" evidence="8">
    <location>
        <begin position="25"/>
        <end position="266"/>
    </location>
</feature>
<evidence type="ECO:0000256" key="2">
    <source>
        <dbReference type="ARBA" id="ARBA00022692"/>
    </source>
</evidence>
<evidence type="ECO:0000256" key="7">
    <source>
        <dbReference type="SAM" id="Phobius"/>
    </source>
</evidence>
<dbReference type="Pfam" id="PF20684">
    <property type="entry name" value="Fung_rhodopsin"/>
    <property type="match status" value="1"/>
</dbReference>
<feature type="transmembrane region" description="Helical" evidence="7">
    <location>
        <begin position="41"/>
        <end position="64"/>
    </location>
</feature>
<dbReference type="InterPro" id="IPR049326">
    <property type="entry name" value="Rhodopsin_dom_fungi"/>
</dbReference>
<dbReference type="PANTHER" id="PTHR33048:SF96">
    <property type="entry name" value="INTEGRAL MEMBRANE PROTEIN"/>
    <property type="match status" value="1"/>
</dbReference>
<evidence type="ECO:0000256" key="6">
    <source>
        <dbReference type="SAM" id="MobiDB-lite"/>
    </source>
</evidence>
<evidence type="ECO:0000313" key="10">
    <source>
        <dbReference type="Proteomes" id="UP001492380"/>
    </source>
</evidence>
<keyword evidence="4 7" id="KW-0472">Membrane</keyword>
<dbReference type="PANTHER" id="PTHR33048">
    <property type="entry name" value="PTH11-LIKE INTEGRAL MEMBRANE PROTEIN (AFU_ORTHOLOGUE AFUA_5G11245)"/>
    <property type="match status" value="1"/>
</dbReference>
<evidence type="ECO:0000256" key="5">
    <source>
        <dbReference type="ARBA" id="ARBA00038359"/>
    </source>
</evidence>
<comment type="subcellular location">
    <subcellularLocation>
        <location evidence="1">Membrane</location>
        <topology evidence="1">Multi-pass membrane protein</topology>
    </subcellularLocation>
</comment>
<feature type="transmembrane region" description="Helical" evidence="7">
    <location>
        <begin position="201"/>
        <end position="221"/>
    </location>
</feature>
<evidence type="ECO:0000313" key="9">
    <source>
        <dbReference type="EMBL" id="KAK8224828.1"/>
    </source>
</evidence>
<sequence length="398" mass="44181">MEDRSQQILAVGVLFLCLCWISVSLRVYTRAVIVNSFGTDDWTMLASLFFITGYIVCQLGGVYYGSGRMDNDLTEENKMKALRYWFFCELFYAVGSMLLKIAVGIFLLRIAVKRVHINIIYIVNACAGVFSMAYFLAFLLQCNPVQTFWTIAPNNSKCLAPTTVVAFTYAASGLSSCADWVYGILPAFIVWDLQMNNRTKLVVVGILSFAAIGSTATLVRIPYIWSMTSERDFLYNTTDVAIWSTIEPGVGMTAACIATLRPLLQRVLHRTGLSSHSRTHSSHPFTPNFGSGHMGSKSHHSRAGYLRNPDDLHDLDTLRPDLSTTTTTCRAGGGDKSWLENVSEHGSEEHIIETTADAATHGLQISKRVQVTSVRESAPAYHETYAPQWPQKPNDSMV</sequence>
<feature type="region of interest" description="Disordered" evidence="6">
    <location>
        <begin position="324"/>
        <end position="345"/>
    </location>
</feature>
<proteinExistence type="inferred from homology"/>
<comment type="caution">
    <text evidence="9">The sequence shown here is derived from an EMBL/GenBank/DDBJ whole genome shotgun (WGS) entry which is preliminary data.</text>
</comment>
<evidence type="ECO:0000259" key="8">
    <source>
        <dbReference type="Pfam" id="PF20684"/>
    </source>
</evidence>
<keyword evidence="2 7" id="KW-0812">Transmembrane</keyword>
<evidence type="ECO:0000256" key="4">
    <source>
        <dbReference type="ARBA" id="ARBA00023136"/>
    </source>
</evidence>
<comment type="similarity">
    <text evidence="5">Belongs to the SAT4 family.</text>
</comment>
<dbReference type="EMBL" id="JBBWRZ010000012">
    <property type="protein sequence ID" value="KAK8224828.1"/>
    <property type="molecule type" value="Genomic_DNA"/>
</dbReference>
<feature type="transmembrane region" description="Helical" evidence="7">
    <location>
        <begin position="84"/>
        <end position="107"/>
    </location>
</feature>